<protein>
    <submittedName>
        <fullName evidence="2">Uncharacterized protein</fullName>
    </submittedName>
</protein>
<keyword evidence="3" id="KW-1185">Reference proteome</keyword>
<dbReference type="EMBL" id="KZ819418">
    <property type="protein sequence ID" value="PWN40415.1"/>
    <property type="molecule type" value="Genomic_DNA"/>
</dbReference>
<evidence type="ECO:0000313" key="3">
    <source>
        <dbReference type="Proteomes" id="UP000245783"/>
    </source>
</evidence>
<dbReference type="RefSeq" id="XP_025367575.1">
    <property type="nucleotide sequence ID" value="XM_025511053.1"/>
</dbReference>
<proteinExistence type="predicted"/>
<evidence type="ECO:0000256" key="1">
    <source>
        <dbReference type="SAM" id="MobiDB-lite"/>
    </source>
</evidence>
<dbReference type="Proteomes" id="UP000245783">
    <property type="component" value="Unassembled WGS sequence"/>
</dbReference>
<dbReference type="InParanoid" id="A0A316VY64"/>
<feature type="region of interest" description="Disordered" evidence="1">
    <location>
        <begin position="61"/>
        <end position="110"/>
    </location>
</feature>
<organism evidence="2 3">
    <name type="scientific">Ceraceosorus guamensis</name>
    <dbReference type="NCBI Taxonomy" id="1522189"/>
    <lineage>
        <taxon>Eukaryota</taxon>
        <taxon>Fungi</taxon>
        <taxon>Dikarya</taxon>
        <taxon>Basidiomycota</taxon>
        <taxon>Ustilaginomycotina</taxon>
        <taxon>Exobasidiomycetes</taxon>
        <taxon>Ceraceosorales</taxon>
        <taxon>Ceraceosoraceae</taxon>
        <taxon>Ceraceosorus</taxon>
    </lineage>
</organism>
<evidence type="ECO:0000313" key="2">
    <source>
        <dbReference type="EMBL" id="PWN40415.1"/>
    </source>
</evidence>
<accession>A0A316VY64</accession>
<dbReference type="AlphaFoldDB" id="A0A316VY64"/>
<sequence length="110" mass="12030">MHAACMSSRGCFLLHHAPTPARGRPRGSKTTTMITRSLLLLLTALPDALDWSHGLVYAADRGRRGGVGGGNRMQAFPKHSEPFQTTSSASHIPRPFSQDEHAQQQALTRR</sequence>
<name>A0A316VY64_9BASI</name>
<dbReference type="GeneID" id="37032923"/>
<reference evidence="2 3" key="1">
    <citation type="journal article" date="2018" name="Mol. Biol. Evol.">
        <title>Broad Genomic Sampling Reveals a Smut Pathogenic Ancestry of the Fungal Clade Ustilaginomycotina.</title>
        <authorList>
            <person name="Kijpornyongpan T."/>
            <person name="Mondo S.J."/>
            <person name="Barry K."/>
            <person name="Sandor L."/>
            <person name="Lee J."/>
            <person name="Lipzen A."/>
            <person name="Pangilinan J."/>
            <person name="LaButti K."/>
            <person name="Hainaut M."/>
            <person name="Henrissat B."/>
            <person name="Grigoriev I.V."/>
            <person name="Spatafora J.W."/>
            <person name="Aime M.C."/>
        </authorList>
    </citation>
    <scope>NUCLEOTIDE SEQUENCE [LARGE SCALE GENOMIC DNA]</scope>
    <source>
        <strain evidence="2 3">MCA 4658</strain>
    </source>
</reference>
<gene>
    <name evidence="2" type="ORF">IE81DRAFT_221968</name>
</gene>